<evidence type="ECO:0000313" key="3">
    <source>
        <dbReference type="EMBL" id="GGC16436.1"/>
    </source>
</evidence>
<name>A0ABQ1L3D5_9SPHI</name>
<evidence type="ECO:0000256" key="1">
    <source>
        <dbReference type="ARBA" id="ARBA00010116"/>
    </source>
</evidence>
<dbReference type="Pfam" id="PF09134">
    <property type="entry name" value="Invasin_D3"/>
    <property type="match status" value="1"/>
</dbReference>
<feature type="domain" description="Big-1" evidence="2">
    <location>
        <begin position="782"/>
        <end position="878"/>
    </location>
</feature>
<dbReference type="InterPro" id="IPR001298">
    <property type="entry name" value="Filamin/ABP280_rpt"/>
</dbReference>
<comment type="caution">
    <text evidence="3">The sequence shown here is derived from an EMBL/GenBank/DDBJ whole genome shotgun (WGS) entry which is preliminary data.</text>
</comment>
<keyword evidence="4" id="KW-1185">Reference proteome</keyword>
<evidence type="ECO:0000259" key="2">
    <source>
        <dbReference type="PROSITE" id="PS51127"/>
    </source>
</evidence>
<dbReference type="SMART" id="SM00634">
    <property type="entry name" value="BID_1"/>
    <property type="match status" value="2"/>
</dbReference>
<dbReference type="PROSITE" id="PS50194">
    <property type="entry name" value="FILAMIN_REPEAT"/>
    <property type="match status" value="1"/>
</dbReference>
<reference evidence="4" key="1">
    <citation type="journal article" date="2019" name="Int. J. Syst. Evol. Microbiol.">
        <title>The Global Catalogue of Microorganisms (GCM) 10K type strain sequencing project: providing services to taxonomists for standard genome sequencing and annotation.</title>
        <authorList>
            <consortium name="The Broad Institute Genomics Platform"/>
            <consortium name="The Broad Institute Genome Sequencing Center for Infectious Disease"/>
            <person name="Wu L."/>
            <person name="Ma J."/>
        </authorList>
    </citation>
    <scope>NUCLEOTIDE SEQUENCE [LARGE SCALE GENOMIC DNA]</scope>
    <source>
        <strain evidence="4">CGMCC 1.15342</strain>
    </source>
</reference>
<comment type="similarity">
    <text evidence="1">Belongs to the intimin/invasin family.</text>
</comment>
<dbReference type="Proteomes" id="UP000597338">
    <property type="component" value="Unassembled WGS sequence"/>
</dbReference>
<protein>
    <recommendedName>
        <fullName evidence="2">Big-1 domain-containing protein</fullName>
    </recommendedName>
</protein>
<dbReference type="SMART" id="SM00557">
    <property type="entry name" value="IG_FLMN"/>
    <property type="match status" value="1"/>
</dbReference>
<dbReference type="EMBL" id="BMIK01000001">
    <property type="protein sequence ID" value="GGC16436.1"/>
    <property type="molecule type" value="Genomic_DNA"/>
</dbReference>
<dbReference type="SUPFAM" id="SSF81296">
    <property type="entry name" value="E set domains"/>
    <property type="match status" value="1"/>
</dbReference>
<dbReference type="Pfam" id="PF00630">
    <property type="entry name" value="Filamin"/>
    <property type="match status" value="1"/>
</dbReference>
<dbReference type="Gene3D" id="2.60.40.10">
    <property type="entry name" value="Immunoglobulins"/>
    <property type="match status" value="3"/>
</dbReference>
<dbReference type="InterPro" id="IPR014756">
    <property type="entry name" value="Ig_E-set"/>
</dbReference>
<feature type="domain" description="Big-1" evidence="2">
    <location>
        <begin position="443"/>
        <end position="538"/>
    </location>
</feature>
<dbReference type="InterPro" id="IPR017868">
    <property type="entry name" value="Filamin/ABP280_repeat-like"/>
</dbReference>
<proteinExistence type="inferred from homology"/>
<accession>A0ABQ1L3D5</accession>
<dbReference type="RefSeq" id="WP_188747067.1">
    <property type="nucleotide sequence ID" value="NZ_BMIK01000001.1"/>
</dbReference>
<dbReference type="PROSITE" id="PS51127">
    <property type="entry name" value="BIG1"/>
    <property type="match status" value="2"/>
</dbReference>
<gene>
    <name evidence="3" type="ORF">GCM10011386_05270</name>
</gene>
<dbReference type="InterPro" id="IPR015217">
    <property type="entry name" value="Invasin_dom_3"/>
</dbReference>
<dbReference type="InterPro" id="IPR013783">
    <property type="entry name" value="Ig-like_fold"/>
</dbReference>
<dbReference type="Pfam" id="PF02369">
    <property type="entry name" value="Big_1"/>
    <property type="match status" value="1"/>
</dbReference>
<dbReference type="SUPFAM" id="SSF49373">
    <property type="entry name" value="Invasin/intimin cell-adhesion fragments"/>
    <property type="match status" value="2"/>
</dbReference>
<sequence>MGVILGVVCFFQLTFAQITPTLTPTSAPLSYVTVGNETVIDPNLTISGTAITQVTGATVTIGNAQAGDELLYANGSGISGSFSGSTLTLSGAASAATYQAQLRTVRFKAGGGSNPSTVARTITFNIIISANKSGATLAELGIRGTGLAADGSVIPVGAGNTPDPRWTVRVAPNGSFGPAYRNEVNPTWLQTTGNPPVSTNPNVANSGAWIVPQIGDVNAPGGQENDYRLTVNFTNLNPASINIAGTWAADNVAQNIFVNNVSTGQTGSTFTESPKSFSLTSAHGLVAGTNTVDFRVRNEGTTSNPAGIIVKITSVTATGSASGSRTINVASVSAANSAVTVSPASVIANGESYSTVTVTVRDVANTAITGLGVAAFTPQLLVGGSPSGTANFTDFIEVGGGVYTFRAKNTAAQSGSVQIAARGVAITQQPALTFTAQTIHAGNSTVTRNPASVTADGTTFSTVTVTVKDADNQPISGTTVTLAQNAGANSQISTASGPSDASGVVAFTVTNTKAETVTYTATAGGTELNADQVTVTFTAGPAAKFQVLMPGETAAPGTLTGKSGTPDDQVAGGEFTLTVRLVDVNWNLVVANTGALLSSSDAAAAIKPSTSEQPLPNALLTIQNGVGTITAIFKTIGLQTITASSPPLPATQYDSDEGSQTLVQAAAANHLVFSVSPSNTAAGETISPAVVVHIVDEYGNVVANVPNGGIKLTLENNEEGAVLDGTASVEDQDLDGIISFNDLSIEKAGTYQLKAEVIPGTTGEGEGIDPATSGNFTISAGSADASHTTASVPAGTAGEVTTVTITVLDEYDNPVTGVSGDLSVTVGGSNSGSTVGSVTDNGDGTYTVSYTPTIAGTDNLAIALAGTAISGSPYSSAVSAGSADASHTTASQ</sequence>
<organism evidence="3 4">
    <name type="scientific">Parapedobacter defluvii</name>
    <dbReference type="NCBI Taxonomy" id="2045106"/>
    <lineage>
        <taxon>Bacteria</taxon>
        <taxon>Pseudomonadati</taxon>
        <taxon>Bacteroidota</taxon>
        <taxon>Sphingobacteriia</taxon>
        <taxon>Sphingobacteriales</taxon>
        <taxon>Sphingobacteriaceae</taxon>
        <taxon>Parapedobacter</taxon>
    </lineage>
</organism>
<evidence type="ECO:0000313" key="4">
    <source>
        <dbReference type="Proteomes" id="UP000597338"/>
    </source>
</evidence>
<dbReference type="InterPro" id="IPR003344">
    <property type="entry name" value="Big_1_dom"/>
</dbReference>
<dbReference type="InterPro" id="IPR008964">
    <property type="entry name" value="Invasin/intimin_cell_adhesion"/>
</dbReference>